<feature type="region of interest" description="Disordered" evidence="1">
    <location>
        <begin position="674"/>
        <end position="698"/>
    </location>
</feature>
<dbReference type="AlphaFoldDB" id="A0A939RZT0"/>
<organism evidence="2">
    <name type="scientific">Bradyrhizobium barranii subsp. barranii</name>
    <dbReference type="NCBI Taxonomy" id="2823807"/>
    <lineage>
        <taxon>Bacteria</taxon>
        <taxon>Pseudomonadati</taxon>
        <taxon>Pseudomonadota</taxon>
        <taxon>Alphaproteobacteria</taxon>
        <taxon>Hyphomicrobiales</taxon>
        <taxon>Nitrobacteraceae</taxon>
        <taxon>Bradyrhizobium</taxon>
        <taxon>Bradyrhizobium barranii</taxon>
    </lineage>
</organism>
<accession>A0A939RZT0</accession>
<reference evidence="3 4" key="2">
    <citation type="journal article" date="2022" name="Int. J. Syst. Evol. Microbiol.">
        <title>Strains of Bradyrhizobium barranii sp. nov. associated with legumes native to Canada are symbionts of soybeans and belong to different subspecies (subsp. barranii subsp. nov. and subsp. apii subsp. nov.) and symbiovars (sv. glycinearum and sv. septentrionale).</title>
        <authorList>
            <person name="Bromfield E.S.P."/>
            <person name="Cloutier S."/>
            <person name="Wasai-Hara S."/>
            <person name="Minamisawa K."/>
        </authorList>
    </citation>
    <scope>NUCLEOTIDE SEQUENCE [LARGE SCALE GENOMIC DNA]</scope>
    <source>
        <strain evidence="3 4">144S4</strain>
    </source>
</reference>
<evidence type="ECO:0000256" key="1">
    <source>
        <dbReference type="SAM" id="MobiDB-lite"/>
    </source>
</evidence>
<dbReference type="Pfam" id="PF16510">
    <property type="entry name" value="P22_portal"/>
    <property type="match status" value="2"/>
</dbReference>
<evidence type="ECO:0000313" key="4">
    <source>
        <dbReference type="Proteomes" id="UP000664702"/>
    </source>
</evidence>
<dbReference type="InterPro" id="IPR032427">
    <property type="entry name" value="P22_portal"/>
</dbReference>
<feature type="compositionally biased region" description="Low complexity" evidence="1">
    <location>
        <begin position="687"/>
        <end position="698"/>
    </location>
</feature>
<evidence type="ECO:0000313" key="2">
    <source>
        <dbReference type="EMBL" id="MBO1864277.1"/>
    </source>
</evidence>
<feature type="compositionally biased region" description="Basic and acidic residues" evidence="1">
    <location>
        <begin position="674"/>
        <end position="686"/>
    </location>
</feature>
<dbReference type="RefSeq" id="WP_208086523.1">
    <property type="nucleotide sequence ID" value="NZ_CP086136.1"/>
</dbReference>
<protein>
    <recommendedName>
        <fullName evidence="5">Phage P22-like portal protein</fullName>
    </recommendedName>
</protein>
<dbReference type="EMBL" id="JAGEMI010000001">
    <property type="protein sequence ID" value="MBO1864277.1"/>
    <property type="molecule type" value="Genomic_DNA"/>
</dbReference>
<dbReference type="KEGG" id="bban:J4G43_024105"/>
<evidence type="ECO:0000313" key="3">
    <source>
        <dbReference type="EMBL" id="UEM17037.1"/>
    </source>
</evidence>
<evidence type="ECO:0008006" key="5">
    <source>
        <dbReference type="Google" id="ProtNLM"/>
    </source>
</evidence>
<gene>
    <name evidence="3" type="ORF">J4G43_024105</name>
    <name evidence="2" type="ORF">J4G43_26130</name>
</gene>
<dbReference type="EMBL" id="CP086136">
    <property type="protein sequence ID" value="UEM17037.1"/>
    <property type="molecule type" value="Genomic_DNA"/>
</dbReference>
<dbReference type="Proteomes" id="UP000664702">
    <property type="component" value="Chromosome"/>
</dbReference>
<proteinExistence type="predicted"/>
<sequence>MINLDTAVANYASYESPSDTATSKLIIRRREFEDYCSAKSREIEEQRQSWRYYHVDQWTPEQLKVLRKRHQPPITFDRTGRKIDSLSGTIRRLRTDPKCYPNTPNGEQGAEVATQVIRTINDASFAEDLEVECCRDALVHGIGIDELMLVPGDKGDPDLRFVYVDPRTFFYDPRSLRSNFGDNRFHGVYKSADIDELDALADGASELVKEHLDSDGGYWTAFDTDRESLWVDSRRRVRLIDHWYKRGDQWRWCLHTGNVEIMSGESQFFNERGLSISKYHAFANMIDIDGDHYGFVRRLKGPQDGLNQHRSKAIHIMNTRQLKIAQGAVDDIEVTRREAARPDGVLVYTGDPKALEVLQPEQEFLQQTKYYEDAKTEIDSFGPNQQLIQEFGQNVSGRAANMLQQAGLAELGPFLKNFRMWKLERYRACWVAAQHYWTGERFLRVTGDQNVAQFMQINGVELDPYGRPMLVNVLGNIDVEIKVDEGPDTETVMGDIFDLLMSLNQNNVPVPPQLIIEASNLPPSEKKKLLGMLAQPDPAKQAAQNAIIQKTMAEAALANAQAGKAQADAGKAQTAGFLNIAKARTEGMPDGPEPKTPLDYAEQLANIAETQATAEHKRASAEALRNKDRVTPLQLLADHAQRHADRFSQSIEQIASRGIETYHRNLDRRVDDFHRAEDRDSRERVARFAAARRQTAQK</sequence>
<reference evidence="2" key="1">
    <citation type="submission" date="2021-03" db="EMBL/GenBank/DDBJ databases">
        <title>Whole Genome Sequence of Bradyrhizobium sp. Strain 144S4.</title>
        <authorList>
            <person name="Bromfield E.S.P."/>
            <person name="Cloutier S."/>
        </authorList>
    </citation>
    <scope>NUCLEOTIDE SEQUENCE [LARGE SCALE GENOMIC DNA]</scope>
    <source>
        <strain evidence="2">144S4</strain>
    </source>
</reference>
<name>A0A939RZT0_9BRAD</name>